<organism evidence="2 3">
    <name type="scientific">Ficus carica</name>
    <name type="common">Common fig</name>
    <dbReference type="NCBI Taxonomy" id="3494"/>
    <lineage>
        <taxon>Eukaryota</taxon>
        <taxon>Viridiplantae</taxon>
        <taxon>Streptophyta</taxon>
        <taxon>Embryophyta</taxon>
        <taxon>Tracheophyta</taxon>
        <taxon>Spermatophyta</taxon>
        <taxon>Magnoliopsida</taxon>
        <taxon>eudicotyledons</taxon>
        <taxon>Gunneridae</taxon>
        <taxon>Pentapetalae</taxon>
        <taxon>rosids</taxon>
        <taxon>fabids</taxon>
        <taxon>Rosales</taxon>
        <taxon>Moraceae</taxon>
        <taxon>Ficeae</taxon>
        <taxon>Ficus</taxon>
    </lineage>
</organism>
<evidence type="ECO:0000256" key="1">
    <source>
        <dbReference type="SAM" id="MobiDB-lite"/>
    </source>
</evidence>
<accession>A0AA88DYQ3</accession>
<keyword evidence="3" id="KW-1185">Reference proteome</keyword>
<dbReference type="EMBL" id="BTGU01000173">
    <property type="protein sequence ID" value="GMN64256.1"/>
    <property type="molecule type" value="Genomic_DNA"/>
</dbReference>
<comment type="caution">
    <text evidence="2">The sequence shown here is derived from an EMBL/GenBank/DDBJ whole genome shotgun (WGS) entry which is preliminary data.</text>
</comment>
<name>A0AA88DYQ3_FICCA</name>
<gene>
    <name evidence="2" type="ORF">TIFTF001_033338</name>
</gene>
<proteinExistence type="predicted"/>
<sequence>MLRFALTQNEEISVQLYSGREFGKIFKLLAEDAKKVKPHHRPPKKPDPGLCFPTNPPKYLKRKPKSKTEETDENDEYRVKKDEEEEEEEEEENK</sequence>
<feature type="region of interest" description="Disordered" evidence="1">
    <location>
        <begin position="34"/>
        <end position="94"/>
    </location>
</feature>
<protein>
    <submittedName>
        <fullName evidence="2">Uncharacterized protein</fullName>
    </submittedName>
</protein>
<evidence type="ECO:0000313" key="2">
    <source>
        <dbReference type="EMBL" id="GMN64256.1"/>
    </source>
</evidence>
<dbReference type="Proteomes" id="UP001187192">
    <property type="component" value="Unassembled WGS sequence"/>
</dbReference>
<dbReference type="AlphaFoldDB" id="A0AA88DYQ3"/>
<evidence type="ECO:0000313" key="3">
    <source>
        <dbReference type="Proteomes" id="UP001187192"/>
    </source>
</evidence>
<reference evidence="2" key="1">
    <citation type="submission" date="2023-07" db="EMBL/GenBank/DDBJ databases">
        <title>draft genome sequence of fig (Ficus carica).</title>
        <authorList>
            <person name="Takahashi T."/>
            <person name="Nishimura K."/>
        </authorList>
    </citation>
    <scope>NUCLEOTIDE SEQUENCE</scope>
</reference>
<feature type="compositionally biased region" description="Acidic residues" evidence="1">
    <location>
        <begin position="83"/>
        <end position="94"/>
    </location>
</feature>